<dbReference type="SUPFAM" id="SSF55874">
    <property type="entry name" value="ATPase domain of HSP90 chaperone/DNA topoisomerase II/histidine kinase"/>
    <property type="match status" value="1"/>
</dbReference>
<evidence type="ECO:0000256" key="1">
    <source>
        <dbReference type="ARBA" id="ARBA00022527"/>
    </source>
</evidence>
<comment type="caution">
    <text evidence="3">The sequence shown here is derived from an EMBL/GenBank/DDBJ whole genome shotgun (WGS) entry which is preliminary data.</text>
</comment>
<feature type="domain" description="Histidine kinase/HSP90-like ATPase" evidence="2">
    <location>
        <begin position="16"/>
        <end position="119"/>
    </location>
</feature>
<reference evidence="3 4" key="1">
    <citation type="submission" date="2020-07" db="EMBL/GenBank/DDBJ databases">
        <title>Sequencing the genomes of 1000 actinobacteria strains.</title>
        <authorList>
            <person name="Klenk H.-P."/>
        </authorList>
    </citation>
    <scope>NUCLEOTIDE SEQUENCE [LARGE SCALE GENOMIC DNA]</scope>
    <source>
        <strain evidence="3 4">DSM 43461</strain>
    </source>
</reference>
<keyword evidence="1" id="KW-0808">Transferase</keyword>
<dbReference type="Pfam" id="PF13581">
    <property type="entry name" value="HATPase_c_2"/>
    <property type="match status" value="1"/>
</dbReference>
<evidence type="ECO:0000313" key="3">
    <source>
        <dbReference type="EMBL" id="NYE15717.1"/>
    </source>
</evidence>
<dbReference type="CDD" id="cd16936">
    <property type="entry name" value="HATPase_RsbW-like"/>
    <property type="match status" value="1"/>
</dbReference>
<accession>A0A7Y9GFR9</accession>
<dbReference type="PANTHER" id="PTHR35526:SF3">
    <property type="entry name" value="ANTI-SIGMA-F FACTOR RSBW"/>
    <property type="match status" value="1"/>
</dbReference>
<dbReference type="RefSeq" id="WP_179836364.1">
    <property type="nucleotide sequence ID" value="NZ_BMRD01000004.1"/>
</dbReference>
<name>A0A7Y9GFR9_9ACTN</name>
<keyword evidence="1" id="KW-0418">Kinase</keyword>
<dbReference type="PANTHER" id="PTHR35526">
    <property type="entry name" value="ANTI-SIGMA-F FACTOR RSBW-RELATED"/>
    <property type="match status" value="1"/>
</dbReference>
<evidence type="ECO:0000313" key="4">
    <source>
        <dbReference type="Proteomes" id="UP000591272"/>
    </source>
</evidence>
<evidence type="ECO:0000259" key="2">
    <source>
        <dbReference type="Pfam" id="PF13581"/>
    </source>
</evidence>
<dbReference type="GO" id="GO:0004674">
    <property type="term" value="F:protein serine/threonine kinase activity"/>
    <property type="evidence" value="ECO:0007669"/>
    <property type="project" value="UniProtKB-KW"/>
</dbReference>
<dbReference type="EMBL" id="JACCBT010000001">
    <property type="protein sequence ID" value="NYE15717.1"/>
    <property type="molecule type" value="Genomic_DNA"/>
</dbReference>
<dbReference type="InterPro" id="IPR050267">
    <property type="entry name" value="Anti-sigma-factor_SerPK"/>
</dbReference>
<dbReference type="Gene3D" id="3.30.565.10">
    <property type="entry name" value="Histidine kinase-like ATPase, C-terminal domain"/>
    <property type="match status" value="1"/>
</dbReference>
<keyword evidence="4" id="KW-1185">Reference proteome</keyword>
<sequence length="128" mass="13736">MEWSQTYPGCTSMVPAARAFVRGMLGDSPRRHDAELVTAELVANSLRHTPSGDGGEVTVTVAVAPGHARIAVRDSGDGTRWQPLSGLPVDEDDHGRGLFIVFAHADKVGHDADADGQTMWAELTWSEQ</sequence>
<gene>
    <name evidence="3" type="ORF">BJ999_006013</name>
</gene>
<dbReference type="InterPro" id="IPR036890">
    <property type="entry name" value="HATPase_C_sf"/>
</dbReference>
<organism evidence="3 4">
    <name type="scientific">Actinomadura citrea</name>
    <dbReference type="NCBI Taxonomy" id="46158"/>
    <lineage>
        <taxon>Bacteria</taxon>
        <taxon>Bacillati</taxon>
        <taxon>Actinomycetota</taxon>
        <taxon>Actinomycetes</taxon>
        <taxon>Streptosporangiales</taxon>
        <taxon>Thermomonosporaceae</taxon>
        <taxon>Actinomadura</taxon>
    </lineage>
</organism>
<protein>
    <submittedName>
        <fullName evidence="3">Anti-sigma regulatory factor (Ser/Thr protein kinase)</fullName>
    </submittedName>
</protein>
<dbReference type="InterPro" id="IPR003594">
    <property type="entry name" value="HATPase_dom"/>
</dbReference>
<dbReference type="AlphaFoldDB" id="A0A7Y9GFR9"/>
<dbReference type="Proteomes" id="UP000591272">
    <property type="component" value="Unassembled WGS sequence"/>
</dbReference>
<proteinExistence type="predicted"/>
<keyword evidence="1" id="KW-0723">Serine/threonine-protein kinase</keyword>